<accession>A0A1M6R3L6</accession>
<dbReference type="Proteomes" id="UP000184465">
    <property type="component" value="Unassembled WGS sequence"/>
</dbReference>
<reference evidence="1 2" key="1">
    <citation type="submission" date="2016-11" db="EMBL/GenBank/DDBJ databases">
        <authorList>
            <person name="Jaros S."/>
            <person name="Januszkiewicz K."/>
            <person name="Wedrychowicz H."/>
        </authorList>
    </citation>
    <scope>NUCLEOTIDE SEQUENCE [LARGE SCALE GENOMIC DNA]</scope>
    <source>
        <strain evidence="1 2">DSM 15212</strain>
    </source>
</reference>
<keyword evidence="2" id="KW-1185">Reference proteome</keyword>
<dbReference type="EMBL" id="FRAG01000041">
    <property type="protein sequence ID" value="SHK27023.1"/>
    <property type="molecule type" value="Genomic_DNA"/>
</dbReference>
<sequence length="152" mass="17612">MRKMTIRSQDSYIEINSEDIKNIIETFDGVSEVRNISDSTGKNIMGFNVILSNDYIEDLLKNQIEDIDYPLDEEGETILFEQSEYISDALIDNIREFLERRYNIDDFHGAYDIYKVSLEEGIGLTLTLSFGQVKNERCYKLASSINDRNIQS</sequence>
<gene>
    <name evidence="1" type="ORF">SAMN02745912_02831</name>
</gene>
<proteinExistence type="predicted"/>
<organism evidence="1 2">
    <name type="scientific">Paramaledivibacter caminithermalis (strain DSM 15212 / CIP 107654 / DViRD3)</name>
    <name type="common">Clostridium caminithermale</name>
    <dbReference type="NCBI Taxonomy" id="1121301"/>
    <lineage>
        <taxon>Bacteria</taxon>
        <taxon>Bacillati</taxon>
        <taxon>Bacillota</taxon>
        <taxon>Clostridia</taxon>
        <taxon>Peptostreptococcales</taxon>
        <taxon>Caminicellaceae</taxon>
        <taxon>Paramaledivibacter</taxon>
    </lineage>
</organism>
<dbReference type="OrthoDB" id="1757712at2"/>
<name>A0A1M6R3L6_PARC5</name>
<dbReference type="AlphaFoldDB" id="A0A1M6R3L6"/>
<evidence type="ECO:0000313" key="1">
    <source>
        <dbReference type="EMBL" id="SHK27023.1"/>
    </source>
</evidence>
<evidence type="ECO:0000313" key="2">
    <source>
        <dbReference type="Proteomes" id="UP000184465"/>
    </source>
</evidence>
<protein>
    <submittedName>
        <fullName evidence="1">Uncharacterized protein</fullName>
    </submittedName>
</protein>
<dbReference type="RefSeq" id="WP_073151365.1">
    <property type="nucleotide sequence ID" value="NZ_FRAG01000041.1"/>
</dbReference>